<comment type="caution">
    <text evidence="1">The sequence shown here is derived from an EMBL/GenBank/DDBJ whole genome shotgun (WGS) entry which is preliminary data.</text>
</comment>
<protein>
    <submittedName>
        <fullName evidence="1">Uncharacterized protein</fullName>
    </submittedName>
</protein>
<reference evidence="1 2" key="1">
    <citation type="submission" date="2018-10" db="EMBL/GenBank/DDBJ databases">
        <title>Genomic Encyclopedia of Type Strains, Phase IV (KMG-IV): sequencing the most valuable type-strain genomes for metagenomic binning, comparative biology and taxonomic classification.</title>
        <authorList>
            <person name="Goeker M."/>
        </authorList>
    </citation>
    <scope>NUCLEOTIDE SEQUENCE [LARGE SCALE GENOMIC DNA]</scope>
    <source>
        <strain evidence="1 2">DSM 23229</strain>
    </source>
</reference>
<evidence type="ECO:0000313" key="1">
    <source>
        <dbReference type="EMBL" id="RKR07656.1"/>
    </source>
</evidence>
<organism evidence="1 2">
    <name type="scientific">Kushneria sinocarnis</name>
    <dbReference type="NCBI Taxonomy" id="595502"/>
    <lineage>
        <taxon>Bacteria</taxon>
        <taxon>Pseudomonadati</taxon>
        <taxon>Pseudomonadota</taxon>
        <taxon>Gammaproteobacteria</taxon>
        <taxon>Oceanospirillales</taxon>
        <taxon>Halomonadaceae</taxon>
        <taxon>Kushneria</taxon>
    </lineage>
</organism>
<evidence type="ECO:0000313" key="2">
    <source>
        <dbReference type="Proteomes" id="UP000281975"/>
    </source>
</evidence>
<sequence>MVSVDSRSSREKVTCEGFLLQRVPTVPDQPPPNLALTPRCYLCGCHLLAIERRDEDDSDAVKCGLCRIYLGRAEDLVAGVREY</sequence>
<dbReference type="EMBL" id="RBIN01000001">
    <property type="protein sequence ID" value="RKR07656.1"/>
    <property type="molecule type" value="Genomic_DNA"/>
</dbReference>
<proteinExistence type="predicted"/>
<dbReference type="Proteomes" id="UP000281975">
    <property type="component" value="Unassembled WGS sequence"/>
</dbReference>
<keyword evidence="2" id="KW-1185">Reference proteome</keyword>
<dbReference type="AlphaFoldDB" id="A0A420X1B8"/>
<accession>A0A420X1B8</accession>
<name>A0A420X1B8_9GAMM</name>
<gene>
    <name evidence="1" type="ORF">C7446_0472</name>
</gene>